<dbReference type="Proteomes" id="UP000253594">
    <property type="component" value="Unassembled WGS sequence"/>
</dbReference>
<dbReference type="InterPro" id="IPR020449">
    <property type="entry name" value="Tscrpt_reg_AraC-type_HTH"/>
</dbReference>
<evidence type="ECO:0000256" key="4">
    <source>
        <dbReference type="SAM" id="MobiDB-lite"/>
    </source>
</evidence>
<evidence type="ECO:0000256" key="2">
    <source>
        <dbReference type="ARBA" id="ARBA00023125"/>
    </source>
</evidence>
<dbReference type="AlphaFoldDB" id="A0A367MA00"/>
<feature type="domain" description="HTH araC/xylS-type" evidence="5">
    <location>
        <begin position="1"/>
        <end position="51"/>
    </location>
</feature>
<accession>A0A367MA00</accession>
<keyword evidence="1" id="KW-0805">Transcription regulation</keyword>
<evidence type="ECO:0000313" key="6">
    <source>
        <dbReference type="EMBL" id="RCI74220.1"/>
    </source>
</evidence>
<dbReference type="Pfam" id="PF12833">
    <property type="entry name" value="HTH_18"/>
    <property type="match status" value="1"/>
</dbReference>
<dbReference type="PANTHER" id="PTHR47894:SF1">
    <property type="entry name" value="HTH-TYPE TRANSCRIPTIONAL REGULATOR VQSM"/>
    <property type="match status" value="1"/>
</dbReference>
<dbReference type="GO" id="GO:0005829">
    <property type="term" value="C:cytosol"/>
    <property type="evidence" value="ECO:0007669"/>
    <property type="project" value="TreeGrafter"/>
</dbReference>
<reference evidence="6 7" key="1">
    <citation type="submission" date="2018-07" db="EMBL/GenBank/DDBJ databases">
        <title>Mechanisms of high-level aminoglycoside resistance among Gram-negative pathogens in Brazil.</title>
        <authorList>
            <person name="Ballaben A.S."/>
            <person name="Darini A.L.C."/>
            <person name="Doi Y."/>
        </authorList>
    </citation>
    <scope>NUCLEOTIDE SEQUENCE [LARGE SCALE GENOMIC DNA]</scope>
    <source>
        <strain evidence="6 7">B2-305</strain>
    </source>
</reference>
<dbReference type="PRINTS" id="PR00032">
    <property type="entry name" value="HTHARAC"/>
</dbReference>
<feature type="region of interest" description="Disordered" evidence="4">
    <location>
        <begin position="51"/>
        <end position="72"/>
    </location>
</feature>
<evidence type="ECO:0000259" key="5">
    <source>
        <dbReference type="PROSITE" id="PS01124"/>
    </source>
</evidence>
<dbReference type="GO" id="GO:0003700">
    <property type="term" value="F:DNA-binding transcription factor activity"/>
    <property type="evidence" value="ECO:0007669"/>
    <property type="project" value="InterPro"/>
</dbReference>
<gene>
    <name evidence="6" type="ORF">DT376_14160</name>
</gene>
<dbReference type="InterPro" id="IPR018060">
    <property type="entry name" value="HTH_AraC"/>
</dbReference>
<dbReference type="EMBL" id="QORE01000421">
    <property type="protein sequence ID" value="RCI74220.1"/>
    <property type="molecule type" value="Genomic_DNA"/>
</dbReference>
<organism evidence="6 7">
    <name type="scientific">Pseudomonas aeruginosa</name>
    <dbReference type="NCBI Taxonomy" id="287"/>
    <lineage>
        <taxon>Bacteria</taxon>
        <taxon>Pseudomonadati</taxon>
        <taxon>Pseudomonadota</taxon>
        <taxon>Gammaproteobacteria</taxon>
        <taxon>Pseudomonadales</taxon>
        <taxon>Pseudomonadaceae</taxon>
        <taxon>Pseudomonas</taxon>
    </lineage>
</organism>
<feature type="non-terminal residue" evidence="6">
    <location>
        <position position="1"/>
    </location>
</feature>
<dbReference type="InterPro" id="IPR009057">
    <property type="entry name" value="Homeodomain-like_sf"/>
</dbReference>
<keyword evidence="3" id="KW-0804">Transcription</keyword>
<name>A0A367MA00_PSEAI</name>
<evidence type="ECO:0000256" key="1">
    <source>
        <dbReference type="ARBA" id="ARBA00023015"/>
    </source>
</evidence>
<evidence type="ECO:0000313" key="7">
    <source>
        <dbReference type="Proteomes" id="UP000253594"/>
    </source>
</evidence>
<sequence>QVRRDLAIARLDAGAANFAELALELGFADGSAFHKAFKKWTGSTPGQYRTQVAAETASAESSGVLSETLGRR</sequence>
<dbReference type="PROSITE" id="PS01124">
    <property type="entry name" value="HTH_ARAC_FAMILY_2"/>
    <property type="match status" value="1"/>
</dbReference>
<protein>
    <submittedName>
        <fullName evidence="6">Helix-turn-helix domain-containing protein</fullName>
    </submittedName>
</protein>
<dbReference type="GO" id="GO:0000976">
    <property type="term" value="F:transcription cis-regulatory region binding"/>
    <property type="evidence" value="ECO:0007669"/>
    <property type="project" value="TreeGrafter"/>
</dbReference>
<evidence type="ECO:0000256" key="3">
    <source>
        <dbReference type="ARBA" id="ARBA00023163"/>
    </source>
</evidence>
<proteinExistence type="predicted"/>
<dbReference type="Gene3D" id="1.10.10.60">
    <property type="entry name" value="Homeodomain-like"/>
    <property type="match status" value="1"/>
</dbReference>
<dbReference type="PANTHER" id="PTHR47894">
    <property type="entry name" value="HTH-TYPE TRANSCRIPTIONAL REGULATOR GADX"/>
    <property type="match status" value="1"/>
</dbReference>
<comment type="caution">
    <text evidence="6">The sequence shown here is derived from an EMBL/GenBank/DDBJ whole genome shotgun (WGS) entry which is preliminary data.</text>
</comment>
<keyword evidence="2" id="KW-0238">DNA-binding</keyword>
<dbReference type="SUPFAM" id="SSF46689">
    <property type="entry name" value="Homeodomain-like"/>
    <property type="match status" value="1"/>
</dbReference>